<dbReference type="HOGENOM" id="CLU_2334539_0_0_1"/>
<proteinExistence type="predicted"/>
<sequence>MRSTAVRLLKLKPVPASAIPSLRLPPAASRTQAASAASSGAARTKPTMANVAAELESKLVARQELGSNVRFSEHVTNKELYWKISKPQRDVLKKVLREA</sequence>
<gene>
    <name evidence="1" type="ORF">PAN0_020d5922</name>
</gene>
<dbReference type="GeneID" id="26306772"/>
<dbReference type="OrthoDB" id="3356378at2759"/>
<reference evidence="2" key="1">
    <citation type="journal article" date="2014" name="Genome Announc.">
        <title>Draft Genome Sequence of the Yeast Pseudozyma antarctica Type Strain JCM10317, a Producer of the Glycolipid Biosurfactants, Mannosylerythritol Lipids.</title>
        <authorList>
            <person name="Saika A."/>
            <person name="Koike H."/>
            <person name="Hori T."/>
            <person name="Fukuoka T."/>
            <person name="Sato S."/>
            <person name="Habe H."/>
            <person name="Kitamoto D."/>
            <person name="Morita T."/>
        </authorList>
    </citation>
    <scope>NUCLEOTIDE SEQUENCE [LARGE SCALE GENOMIC DNA]</scope>
    <source>
        <strain evidence="2">JCM 10317</strain>
    </source>
</reference>
<organism evidence="1 2">
    <name type="scientific">Pseudozyma antarctica</name>
    <name type="common">Yeast</name>
    <name type="synonym">Candida antarctica</name>
    <dbReference type="NCBI Taxonomy" id="84753"/>
    <lineage>
        <taxon>Eukaryota</taxon>
        <taxon>Fungi</taxon>
        <taxon>Dikarya</taxon>
        <taxon>Basidiomycota</taxon>
        <taxon>Ustilaginomycotina</taxon>
        <taxon>Ustilaginomycetes</taxon>
        <taxon>Ustilaginales</taxon>
        <taxon>Ustilaginaceae</taxon>
        <taxon>Moesziomyces</taxon>
    </lineage>
</organism>
<dbReference type="Proteomes" id="UP000053758">
    <property type="component" value="Unassembled WGS sequence"/>
</dbReference>
<name>A0A081CLZ7_PSEA2</name>
<dbReference type="AlphaFoldDB" id="A0A081CLZ7"/>
<protein>
    <submittedName>
        <fullName evidence="1">Uncharacterized protein</fullName>
    </submittedName>
</protein>
<keyword evidence="2" id="KW-1185">Reference proteome</keyword>
<evidence type="ECO:0000313" key="1">
    <source>
        <dbReference type="EMBL" id="GAK67693.1"/>
    </source>
</evidence>
<accession>A0A081CLZ7</accession>
<evidence type="ECO:0000313" key="2">
    <source>
        <dbReference type="Proteomes" id="UP000053758"/>
    </source>
</evidence>
<dbReference type="EMBL" id="DF830087">
    <property type="protein sequence ID" value="GAK67693.1"/>
    <property type="molecule type" value="Genomic_DNA"/>
</dbReference>
<dbReference type="RefSeq" id="XP_014654102.1">
    <property type="nucleotide sequence ID" value="XM_014798616.1"/>
</dbReference>